<evidence type="ECO:0000313" key="5">
    <source>
        <dbReference type="Proteomes" id="UP000076722"/>
    </source>
</evidence>
<feature type="region of interest" description="Disordered" evidence="1">
    <location>
        <begin position="1"/>
        <end position="37"/>
    </location>
</feature>
<keyword evidence="2" id="KW-0812">Transmembrane</keyword>
<gene>
    <name evidence="4" type="ORF">SISNIDRAFT_471705</name>
</gene>
<dbReference type="InterPro" id="IPR045338">
    <property type="entry name" value="DUF6535"/>
</dbReference>
<evidence type="ECO:0000256" key="1">
    <source>
        <dbReference type="SAM" id="MobiDB-lite"/>
    </source>
</evidence>
<evidence type="ECO:0000259" key="3">
    <source>
        <dbReference type="Pfam" id="PF20153"/>
    </source>
</evidence>
<dbReference type="Proteomes" id="UP000076722">
    <property type="component" value="Unassembled WGS sequence"/>
</dbReference>
<reference evidence="4 5" key="1">
    <citation type="journal article" date="2016" name="Mol. Biol. Evol.">
        <title>Comparative Genomics of Early-Diverging Mushroom-Forming Fungi Provides Insights into the Origins of Lignocellulose Decay Capabilities.</title>
        <authorList>
            <person name="Nagy L.G."/>
            <person name="Riley R."/>
            <person name="Tritt A."/>
            <person name="Adam C."/>
            <person name="Daum C."/>
            <person name="Floudas D."/>
            <person name="Sun H."/>
            <person name="Yadav J.S."/>
            <person name="Pangilinan J."/>
            <person name="Larsson K.H."/>
            <person name="Matsuura K."/>
            <person name="Barry K."/>
            <person name="Labutti K."/>
            <person name="Kuo R."/>
            <person name="Ohm R.A."/>
            <person name="Bhattacharya S.S."/>
            <person name="Shirouzu T."/>
            <person name="Yoshinaga Y."/>
            <person name="Martin F.M."/>
            <person name="Grigoriev I.V."/>
            <person name="Hibbett D.S."/>
        </authorList>
    </citation>
    <scope>NUCLEOTIDE SEQUENCE [LARGE SCALE GENOMIC DNA]</scope>
    <source>
        <strain evidence="4 5">HHB9708</strain>
    </source>
</reference>
<dbReference type="Pfam" id="PF20153">
    <property type="entry name" value="DUF6535"/>
    <property type="match status" value="1"/>
</dbReference>
<protein>
    <recommendedName>
        <fullName evidence="3">DUF6535 domain-containing protein</fullName>
    </recommendedName>
</protein>
<dbReference type="AlphaFoldDB" id="A0A164MB23"/>
<keyword evidence="2" id="KW-1133">Transmembrane helix</keyword>
<feature type="domain" description="DUF6535" evidence="3">
    <location>
        <begin position="50"/>
        <end position="197"/>
    </location>
</feature>
<evidence type="ECO:0000313" key="4">
    <source>
        <dbReference type="EMBL" id="KZS86546.1"/>
    </source>
</evidence>
<feature type="region of interest" description="Disordered" evidence="1">
    <location>
        <begin position="761"/>
        <end position="830"/>
    </location>
</feature>
<keyword evidence="5" id="KW-1185">Reference proteome</keyword>
<organism evidence="4 5">
    <name type="scientific">Sistotremastrum niveocremeum HHB9708</name>
    <dbReference type="NCBI Taxonomy" id="1314777"/>
    <lineage>
        <taxon>Eukaryota</taxon>
        <taxon>Fungi</taxon>
        <taxon>Dikarya</taxon>
        <taxon>Basidiomycota</taxon>
        <taxon>Agaricomycotina</taxon>
        <taxon>Agaricomycetes</taxon>
        <taxon>Sistotremastrales</taxon>
        <taxon>Sistotremastraceae</taxon>
        <taxon>Sertulicium</taxon>
        <taxon>Sertulicium niveocremeum</taxon>
    </lineage>
</organism>
<feature type="transmembrane region" description="Helical" evidence="2">
    <location>
        <begin position="208"/>
        <end position="235"/>
    </location>
</feature>
<feature type="transmembrane region" description="Helical" evidence="2">
    <location>
        <begin position="65"/>
        <end position="89"/>
    </location>
</feature>
<dbReference type="EMBL" id="KV419486">
    <property type="protein sequence ID" value="KZS86546.1"/>
    <property type="molecule type" value="Genomic_DNA"/>
</dbReference>
<keyword evidence="2" id="KW-0472">Membrane</keyword>
<accession>A0A164MB23</accession>
<feature type="transmembrane region" description="Helical" evidence="2">
    <location>
        <begin position="171"/>
        <end position="196"/>
    </location>
</feature>
<evidence type="ECO:0000256" key="2">
    <source>
        <dbReference type="SAM" id="Phobius"/>
    </source>
</evidence>
<feature type="transmembrane region" description="Helical" evidence="2">
    <location>
        <begin position="116"/>
        <end position="135"/>
    </location>
</feature>
<proteinExistence type="predicted"/>
<sequence>MDNAPLRRSPDEGNEITTVSRSACAGSKGGDGKEIGEDEQNSLQYDIVLAKTKEKADEWNSTMDVTLIFIALFSAVLTAFLVPATQALLPSPNDSTNSTSSSPPPLPARSAEAVCAFYYLSLITAIIIAVLCALGRQWVRRLTIRPNVKSWRARTFWHIERMRRAERWIQILMEVLYRMLLTSIGLFMTALLYQLWNLSGSFEERATILIATWSLGVILVMGIVCTMIATTYHAVRYQGSVFEGMVSKAIIGEADLGLLKIVTRGREAAGAMKRRLRKIKPRAWLRYGWERLRTANLMDSLKTVMQWVRADVIRKDRRPFVCWVKHIAWRGLVRLVNTARSRVEKMKDWVQLNRIKVECDSAERLLGTYLDQIADASDPTLVERAAASFRYRDWVQYGSGSTDLLKKVIERLTATDMSIRARETVAVQLFRFQSWIVPRQEEIDTFREYEGWRITGVGQHARLKNWKEEAMQHDEEERRAIELTGLLIEQHTVGISQFFSPTKDNYRNILALISLPSDEFVAKCLCISDLNEDFGDHEKIHNWAMEHCGRLIARQTDDFTPILTHIDLIRTMRTLLRGKDSRGSLSYNDILPRIIGNRGIEVLAFLNQWLSENHSSFHSAAFQCAFESALRSHSNAELDISPAIAYMAQNVQLHYWAKAADALLAYLDHHDVTTLLDHSGIHLFLQQCVDADFVDQYGNRLYYSRQGSDDIQESRRRSAQALLERYQTIFMPSRSPHRHSATIDDIEANPEVAEEDLGCGTHVPWDPNESDDEDASPLKNVKDRVPTPYPSSDDLVEMTSSPSLVPASASPESAVPVLDHSVIDIDDSEA</sequence>
<name>A0A164MB23_9AGAM</name>
<feature type="compositionally biased region" description="Low complexity" evidence="1">
    <location>
        <begin position="800"/>
        <end position="818"/>
    </location>
</feature>